<gene>
    <name evidence="1" type="ORF">AVEN_56665_1</name>
</gene>
<protein>
    <submittedName>
        <fullName evidence="1">Uncharacterized protein</fullName>
    </submittedName>
</protein>
<evidence type="ECO:0000313" key="2">
    <source>
        <dbReference type="Proteomes" id="UP000499080"/>
    </source>
</evidence>
<name>A0A4Y2RUS0_ARAVE</name>
<organism evidence="1 2">
    <name type="scientific">Araneus ventricosus</name>
    <name type="common">Orbweaver spider</name>
    <name type="synonym">Epeira ventricosa</name>
    <dbReference type="NCBI Taxonomy" id="182803"/>
    <lineage>
        <taxon>Eukaryota</taxon>
        <taxon>Metazoa</taxon>
        <taxon>Ecdysozoa</taxon>
        <taxon>Arthropoda</taxon>
        <taxon>Chelicerata</taxon>
        <taxon>Arachnida</taxon>
        <taxon>Araneae</taxon>
        <taxon>Araneomorphae</taxon>
        <taxon>Entelegynae</taxon>
        <taxon>Araneoidea</taxon>
        <taxon>Araneidae</taxon>
        <taxon>Araneus</taxon>
    </lineage>
</organism>
<sequence>MGSCELSGNMKDIDVTFSYYWRDSGIIDEGGLDSVYRNQSSDKPVDEINACLKVSITGASRKISFHFEYESSTVQRTGIQVSAVTFFENWQWCLKLT</sequence>
<reference evidence="1 2" key="1">
    <citation type="journal article" date="2019" name="Sci. Rep.">
        <title>Orb-weaving spider Araneus ventricosus genome elucidates the spidroin gene catalogue.</title>
        <authorList>
            <person name="Kono N."/>
            <person name="Nakamura H."/>
            <person name="Ohtoshi R."/>
            <person name="Moran D.A.P."/>
            <person name="Shinohara A."/>
            <person name="Yoshida Y."/>
            <person name="Fujiwara M."/>
            <person name="Mori M."/>
            <person name="Tomita M."/>
            <person name="Arakawa K."/>
        </authorList>
    </citation>
    <scope>NUCLEOTIDE SEQUENCE [LARGE SCALE GENOMIC DNA]</scope>
</reference>
<accession>A0A4Y2RUS0</accession>
<dbReference type="Proteomes" id="UP000499080">
    <property type="component" value="Unassembled WGS sequence"/>
</dbReference>
<keyword evidence="2" id="KW-1185">Reference proteome</keyword>
<dbReference type="EMBL" id="BGPR01018376">
    <property type="protein sequence ID" value="GBN79009.1"/>
    <property type="molecule type" value="Genomic_DNA"/>
</dbReference>
<evidence type="ECO:0000313" key="1">
    <source>
        <dbReference type="EMBL" id="GBN79009.1"/>
    </source>
</evidence>
<comment type="caution">
    <text evidence="1">The sequence shown here is derived from an EMBL/GenBank/DDBJ whole genome shotgun (WGS) entry which is preliminary data.</text>
</comment>
<proteinExistence type="predicted"/>
<dbReference type="AlphaFoldDB" id="A0A4Y2RUS0"/>